<dbReference type="EMBL" id="JADIMO010000097">
    <property type="protein sequence ID" value="MBO8445558.1"/>
    <property type="molecule type" value="Genomic_DNA"/>
</dbReference>
<dbReference type="InterPro" id="IPR003607">
    <property type="entry name" value="HD/PDEase_dom"/>
</dbReference>
<evidence type="ECO:0000313" key="3">
    <source>
        <dbReference type="EMBL" id="MBO8445558.1"/>
    </source>
</evidence>
<feature type="transmembrane region" description="Helical" evidence="1">
    <location>
        <begin position="359"/>
        <end position="377"/>
    </location>
</feature>
<dbReference type="PANTHER" id="PTHR36442:SF1">
    <property type="entry name" value="CYCLIC-DI-AMP PHOSPHODIESTERASE PGPH"/>
    <property type="match status" value="1"/>
</dbReference>
<dbReference type="Pfam" id="PF07698">
    <property type="entry name" value="7TM-7TMR_HD"/>
    <property type="match status" value="1"/>
</dbReference>
<dbReference type="SMART" id="SM00471">
    <property type="entry name" value="HDc"/>
    <property type="match status" value="1"/>
</dbReference>
<dbReference type="InterPro" id="IPR006675">
    <property type="entry name" value="HDIG_dom"/>
</dbReference>
<dbReference type="InterPro" id="IPR011624">
    <property type="entry name" value="Metal-dep_PHydrolase_7TM_extra"/>
</dbReference>
<dbReference type="InterPro" id="IPR052722">
    <property type="entry name" value="PgpH_phosphodiesterase"/>
</dbReference>
<dbReference type="AlphaFoldDB" id="A0A9D9EDP7"/>
<feature type="domain" description="HD/PDEase" evidence="2">
    <location>
        <begin position="466"/>
        <end position="622"/>
    </location>
</feature>
<accession>A0A9D9EDP7</accession>
<keyword evidence="1" id="KW-0472">Membrane</keyword>
<feature type="transmembrane region" description="Helical" evidence="1">
    <location>
        <begin position="12"/>
        <end position="28"/>
    </location>
</feature>
<evidence type="ECO:0000259" key="2">
    <source>
        <dbReference type="SMART" id="SM00471"/>
    </source>
</evidence>
<organism evidence="3 4">
    <name type="scientific">Candidatus Cryptobacteroides merdavium</name>
    <dbReference type="NCBI Taxonomy" id="2840769"/>
    <lineage>
        <taxon>Bacteria</taxon>
        <taxon>Pseudomonadati</taxon>
        <taxon>Bacteroidota</taxon>
        <taxon>Bacteroidia</taxon>
        <taxon>Bacteroidales</taxon>
        <taxon>Candidatus Cryptobacteroides</taxon>
    </lineage>
</organism>
<dbReference type="SUPFAM" id="SSF109604">
    <property type="entry name" value="HD-domain/PDEase-like"/>
    <property type="match status" value="1"/>
</dbReference>
<dbReference type="PANTHER" id="PTHR36442">
    <property type="entry name" value="CYCLIC-DI-AMP PHOSPHODIESTERASE PGPH"/>
    <property type="match status" value="1"/>
</dbReference>
<dbReference type="NCBIfam" id="TIGR00277">
    <property type="entry name" value="HDIG"/>
    <property type="match status" value="1"/>
</dbReference>
<reference evidence="3" key="2">
    <citation type="journal article" date="2021" name="PeerJ">
        <title>Extensive microbial diversity within the chicken gut microbiome revealed by metagenomics and culture.</title>
        <authorList>
            <person name="Gilroy R."/>
            <person name="Ravi A."/>
            <person name="Getino M."/>
            <person name="Pursley I."/>
            <person name="Horton D.L."/>
            <person name="Alikhan N.F."/>
            <person name="Baker D."/>
            <person name="Gharbi K."/>
            <person name="Hall N."/>
            <person name="Watson M."/>
            <person name="Adriaenssens E.M."/>
            <person name="Foster-Nyarko E."/>
            <person name="Jarju S."/>
            <person name="Secka A."/>
            <person name="Antonio M."/>
            <person name="Oren A."/>
            <person name="Chaudhuri R.R."/>
            <person name="La Ragione R."/>
            <person name="Hildebrand F."/>
            <person name="Pallen M.J."/>
        </authorList>
    </citation>
    <scope>NUCLEOTIDE SEQUENCE</scope>
    <source>
        <strain evidence="3">D5-748</strain>
    </source>
</reference>
<dbReference type="CDD" id="cd00077">
    <property type="entry name" value="HDc"/>
    <property type="match status" value="1"/>
</dbReference>
<sequence length="685" mass="76974">MEKGKMQRGPKVYVPLVFLFVFLVLLMPKSGKFNYDYKKGAPWMYETLVAEFDFPVLKTPEQLQKEREAAASSVIPYYKYSENIANERADAVAQADLGRFNHLKPEIVNVMDVIYGKGVIAERPDFPDGRPEDEQVIYVQRNRRAAAVPPDEIYTIADARAKLLDALRNVQGGCNADSLCMAAGIYDLIVPNLIFDQQTTDLVHEESVNYISPTSGVVASGQLIVSKGETVTSEIEQLLDSYKAEYEASIGYNGPRFFLWAGNVLLALVIVVLVFFAVYYSDISIFGEFNKYVYILVIISLAAVTTFAVAKADPKLLYMVPYSLFALFLTAFFKNKVVYPVYVISLLPLLIFSHNGIELFVMFLVAGVVAIFSFAYFNKGWQQFIMAFFVFLAMTVTYFAFKLVDGEIRGFRDYETLLFLFLGAMLSVAGYPFIYLFERIFMLVSNSRLIELCDTNNKLLRELAHKAPGTFQHCLQVMNLADAAARSIDANVSLVRAGALYHDIGKMTNPQCFIENESPGVKYHEGLTPEESARDITRHVPDGLVLADKAGLPGIVKDFIVTHHGTTCTAYFYNQYLNAGGDPAKADVFYYKGRKPSTKEQIILMLCDTLEAASRTLKDYSAQSISDLVERLVKSKMADGQFEDADISLKELNTVKSVLKEYLQQVYHARVVYPKRKHLPGPHRP</sequence>
<dbReference type="Proteomes" id="UP000823619">
    <property type="component" value="Unassembled WGS sequence"/>
</dbReference>
<keyword evidence="1" id="KW-0812">Transmembrane</keyword>
<feature type="transmembrane region" description="Helical" evidence="1">
    <location>
        <begin position="384"/>
        <end position="404"/>
    </location>
</feature>
<name>A0A9D9EDP7_9BACT</name>
<proteinExistence type="predicted"/>
<keyword evidence="1" id="KW-1133">Transmembrane helix</keyword>
<feature type="transmembrane region" description="Helical" evidence="1">
    <location>
        <begin position="292"/>
        <end position="310"/>
    </location>
</feature>
<dbReference type="Gene3D" id="1.10.3210.10">
    <property type="entry name" value="Hypothetical protein af1432"/>
    <property type="match status" value="1"/>
</dbReference>
<evidence type="ECO:0000256" key="1">
    <source>
        <dbReference type="SAM" id="Phobius"/>
    </source>
</evidence>
<feature type="transmembrane region" description="Helical" evidence="1">
    <location>
        <begin position="416"/>
        <end position="437"/>
    </location>
</feature>
<dbReference type="InterPro" id="IPR011621">
    <property type="entry name" value="Metal-dep_PHydrolase_7TM_intra"/>
</dbReference>
<protein>
    <submittedName>
        <fullName evidence="3">HDIG domain-containing protein</fullName>
    </submittedName>
</protein>
<reference evidence="3" key="1">
    <citation type="submission" date="2020-10" db="EMBL/GenBank/DDBJ databases">
        <authorList>
            <person name="Gilroy R."/>
        </authorList>
    </citation>
    <scope>NUCLEOTIDE SEQUENCE</scope>
    <source>
        <strain evidence="3">D5-748</strain>
    </source>
</reference>
<gene>
    <name evidence="3" type="ORF">IAC23_07695</name>
</gene>
<dbReference type="Pfam" id="PF07697">
    <property type="entry name" value="7TMR-HDED"/>
    <property type="match status" value="1"/>
</dbReference>
<comment type="caution">
    <text evidence="3">The sequence shown here is derived from an EMBL/GenBank/DDBJ whole genome shotgun (WGS) entry which is preliminary data.</text>
</comment>
<evidence type="ECO:0000313" key="4">
    <source>
        <dbReference type="Proteomes" id="UP000823619"/>
    </source>
</evidence>
<dbReference type="InterPro" id="IPR006674">
    <property type="entry name" value="HD_domain"/>
</dbReference>
<feature type="transmembrane region" description="Helical" evidence="1">
    <location>
        <begin position="257"/>
        <end position="280"/>
    </location>
</feature>
<dbReference type="Pfam" id="PF01966">
    <property type="entry name" value="HD"/>
    <property type="match status" value="1"/>
</dbReference>